<comment type="caution">
    <text evidence="1">The sequence shown here is derived from an EMBL/GenBank/DDBJ whole genome shotgun (WGS) entry which is preliminary data.</text>
</comment>
<proteinExistence type="predicted"/>
<keyword evidence="2" id="KW-1185">Reference proteome</keyword>
<name>A0A2Z6QUA1_9GLOM</name>
<evidence type="ECO:0008006" key="3">
    <source>
        <dbReference type="Google" id="ProtNLM"/>
    </source>
</evidence>
<gene>
    <name evidence="1" type="ORF">RclHR1_14770005</name>
</gene>
<dbReference type="AlphaFoldDB" id="A0A2Z6QUA1"/>
<evidence type="ECO:0000313" key="1">
    <source>
        <dbReference type="EMBL" id="GBB88221.1"/>
    </source>
</evidence>
<protein>
    <recommendedName>
        <fullName evidence="3">F-box domain-containing protein</fullName>
    </recommendedName>
</protein>
<dbReference type="Proteomes" id="UP000247702">
    <property type="component" value="Unassembled WGS sequence"/>
</dbReference>
<dbReference type="STRING" id="94130.A0A2Z6QUA1"/>
<organism evidence="1 2">
    <name type="scientific">Rhizophagus clarus</name>
    <dbReference type="NCBI Taxonomy" id="94130"/>
    <lineage>
        <taxon>Eukaryota</taxon>
        <taxon>Fungi</taxon>
        <taxon>Fungi incertae sedis</taxon>
        <taxon>Mucoromycota</taxon>
        <taxon>Glomeromycotina</taxon>
        <taxon>Glomeromycetes</taxon>
        <taxon>Glomerales</taxon>
        <taxon>Glomeraceae</taxon>
        <taxon>Rhizophagus</taxon>
    </lineage>
</organism>
<accession>A0A2Z6QUA1</accession>
<sequence length="520" mass="61511">MTCSKIFSGDLPELIYEVIKYFKNDFSTLHSCILVNRLWCRLAIPLLWENPFSIPTKNYKFIDVYLHDLNDELLNKYDINFNLLLHSNTLFNYPSFLKYLNTRRFICSITKWSKDIVFNIELLSVSNFKSLIYMSLFKVFIENEVNLQTFEIWVGNYNPYLDDILELMLQNPNFIHNVKNLSLYTHIFHHNNNKPYTSIINHISQIINLHQNLKKIVLSYKSFLLYKPLLLSKVSNCSNTLNIIRFYHIDFKGMINFNEVFEQLNALESVHIVYCYSLDTHFIQQIINLTKPFKLKSLFINEGSRIDESLQLLLQKSGSYIENFGFGFGFGHSYTLSLKKKLIELIIKYCKNIKFLDICEVDNQIIYPMFNLIENIKENLNYLSIKTSEASQLCDSSSSIILQNLGQFLSLKLDYLNLTLIVNISDFKIFLEKSQNIFIKKLLIKNLMRKDSYVILPYIKEYNNIMKGKGIRYLAFMDNSNNNLFYSKDETKEFMLDDNIKVQKYDDLYISTFQFIRNLD</sequence>
<dbReference type="EMBL" id="BEXD01000532">
    <property type="protein sequence ID" value="GBB88221.1"/>
    <property type="molecule type" value="Genomic_DNA"/>
</dbReference>
<evidence type="ECO:0000313" key="2">
    <source>
        <dbReference type="Proteomes" id="UP000247702"/>
    </source>
</evidence>
<reference evidence="1 2" key="1">
    <citation type="submission" date="2017-11" db="EMBL/GenBank/DDBJ databases">
        <title>The genome of Rhizophagus clarus HR1 reveals common genetic basis of auxotrophy among arbuscular mycorrhizal fungi.</title>
        <authorList>
            <person name="Kobayashi Y."/>
        </authorList>
    </citation>
    <scope>NUCLEOTIDE SEQUENCE [LARGE SCALE GENOMIC DNA]</scope>
    <source>
        <strain evidence="1 2">HR1</strain>
    </source>
</reference>